<sequence length="213" mass="22991">MTRLDIISDFVCPWCYLGKRNLETAIAARGAHPFAIRWHPFQLDPSIPPEGLPRQAYLEAKLGGPERVAAAHGRLEAMGAEAGITFQFDRITRAPNTLDAHRLTRWAAAEERQTLVATELFRRYFEEGEDISDPAVLMAAADAAGLDPAPVARLLAGDADRAEVLAEIEDAGRIGVTGVPTFLVGGRYAISGAQPAETWGQVMDEIDAATPDA</sequence>
<gene>
    <name evidence="2" type="ORF">DI556_11730</name>
</gene>
<comment type="caution">
    <text evidence="2">The sequence shown here is derived from an EMBL/GenBank/DDBJ whole genome shotgun (WGS) entry which is preliminary data.</text>
</comment>
<dbReference type="PANTHER" id="PTHR13887">
    <property type="entry name" value="GLUTATHIONE S-TRANSFERASE KAPPA"/>
    <property type="match status" value="1"/>
</dbReference>
<evidence type="ECO:0000313" key="3">
    <source>
        <dbReference type="Proteomes" id="UP000249185"/>
    </source>
</evidence>
<dbReference type="InterPro" id="IPR001853">
    <property type="entry name" value="DSBA-like_thioredoxin_dom"/>
</dbReference>
<accession>A0A2W5N854</accession>
<organism evidence="2 3">
    <name type="scientific">Rhodovulum sulfidophilum</name>
    <name type="common">Rhodobacter sulfidophilus</name>
    <dbReference type="NCBI Taxonomy" id="35806"/>
    <lineage>
        <taxon>Bacteria</taxon>
        <taxon>Pseudomonadati</taxon>
        <taxon>Pseudomonadota</taxon>
        <taxon>Alphaproteobacteria</taxon>
        <taxon>Rhodobacterales</taxon>
        <taxon>Paracoccaceae</taxon>
        <taxon>Rhodovulum</taxon>
    </lineage>
</organism>
<proteinExistence type="predicted"/>
<dbReference type="GO" id="GO:0016491">
    <property type="term" value="F:oxidoreductase activity"/>
    <property type="evidence" value="ECO:0007669"/>
    <property type="project" value="InterPro"/>
</dbReference>
<protein>
    <submittedName>
        <fullName evidence="2">Polyketide biosynthesis protein</fullName>
    </submittedName>
</protein>
<name>A0A2W5N854_RHOSU</name>
<dbReference type="EMBL" id="QFPW01000008">
    <property type="protein sequence ID" value="PZQ49214.1"/>
    <property type="molecule type" value="Genomic_DNA"/>
</dbReference>
<dbReference type="InterPro" id="IPR036249">
    <property type="entry name" value="Thioredoxin-like_sf"/>
</dbReference>
<evidence type="ECO:0000313" key="2">
    <source>
        <dbReference type="EMBL" id="PZQ49214.1"/>
    </source>
</evidence>
<dbReference type="Pfam" id="PF01323">
    <property type="entry name" value="DSBA"/>
    <property type="match status" value="1"/>
</dbReference>
<evidence type="ECO:0000259" key="1">
    <source>
        <dbReference type="Pfam" id="PF01323"/>
    </source>
</evidence>
<dbReference type="CDD" id="cd03024">
    <property type="entry name" value="DsbA_FrnE"/>
    <property type="match status" value="1"/>
</dbReference>
<dbReference type="SUPFAM" id="SSF52833">
    <property type="entry name" value="Thioredoxin-like"/>
    <property type="match status" value="1"/>
</dbReference>
<dbReference type="Gene3D" id="3.40.30.10">
    <property type="entry name" value="Glutaredoxin"/>
    <property type="match status" value="1"/>
</dbReference>
<reference evidence="2 3" key="1">
    <citation type="submission" date="2017-08" db="EMBL/GenBank/DDBJ databases">
        <title>Infants hospitalized years apart are colonized by the same room-sourced microbial strains.</title>
        <authorList>
            <person name="Brooks B."/>
            <person name="Olm M.R."/>
            <person name="Firek B.A."/>
            <person name="Baker R."/>
            <person name="Thomas B.C."/>
            <person name="Morowitz M.J."/>
            <person name="Banfield J.F."/>
        </authorList>
    </citation>
    <scope>NUCLEOTIDE SEQUENCE [LARGE SCALE GENOMIC DNA]</scope>
    <source>
        <strain evidence="2">S2_005_002_R2_34</strain>
    </source>
</reference>
<dbReference type="PANTHER" id="PTHR13887:SF41">
    <property type="entry name" value="THIOREDOXIN SUPERFAMILY PROTEIN"/>
    <property type="match status" value="1"/>
</dbReference>
<dbReference type="Proteomes" id="UP000249185">
    <property type="component" value="Unassembled WGS sequence"/>
</dbReference>
<feature type="domain" description="DSBA-like thioredoxin" evidence="1">
    <location>
        <begin position="4"/>
        <end position="198"/>
    </location>
</feature>
<dbReference type="AlphaFoldDB" id="A0A2W5N854"/>